<evidence type="ECO:0000256" key="3">
    <source>
        <dbReference type="ARBA" id="ARBA00010973"/>
    </source>
</evidence>
<keyword evidence="8" id="KW-0472">Membrane</keyword>
<dbReference type="RefSeq" id="WP_005620952.1">
    <property type="nucleotide sequence ID" value="NZ_CP015230.1"/>
</dbReference>
<comment type="function">
    <text evidence="1">Is involved in generating a small heat-stable compound (Nod), an acylated oligomer of N-acetylglucosamine, that stimulates mitosis in various plant protoplasts.</text>
</comment>
<dbReference type="GeneID" id="28250299"/>
<dbReference type="STRING" id="1265309.K529_010665"/>
<dbReference type="GO" id="GO:0016810">
    <property type="term" value="F:hydrolase activity, acting on carbon-nitrogen (but not peptide) bonds"/>
    <property type="evidence" value="ECO:0007669"/>
    <property type="project" value="InterPro"/>
</dbReference>
<dbReference type="PANTHER" id="PTHR43630:SF1">
    <property type="entry name" value="POLY-BETA-1,6-N-ACETYL-D-GLUCOSAMINE SYNTHASE"/>
    <property type="match status" value="1"/>
</dbReference>
<dbReference type="PROSITE" id="PS51677">
    <property type="entry name" value="NODB"/>
    <property type="match status" value="1"/>
</dbReference>
<dbReference type="Gene3D" id="3.20.20.80">
    <property type="entry name" value="Glycosidases"/>
    <property type="match status" value="1"/>
</dbReference>
<comment type="similarity">
    <text evidence="2">Belongs to the glycosyltransferase 2 family.</text>
</comment>
<dbReference type="EMBL" id="CP015230">
    <property type="protein sequence ID" value="ANP41227.1"/>
    <property type="molecule type" value="Genomic_DNA"/>
</dbReference>
<evidence type="ECO:0000313" key="11">
    <source>
        <dbReference type="Proteomes" id="UP000013243"/>
    </source>
</evidence>
<dbReference type="PANTHER" id="PTHR43630">
    <property type="entry name" value="POLY-BETA-1,6-N-ACETYL-D-GLUCOSAMINE SYNTHASE"/>
    <property type="match status" value="1"/>
</dbReference>
<dbReference type="GO" id="GO:0005975">
    <property type="term" value="P:carbohydrate metabolic process"/>
    <property type="evidence" value="ECO:0007669"/>
    <property type="project" value="InterPro"/>
</dbReference>
<reference evidence="10 11" key="1">
    <citation type="journal article" date="2016" name="ISME J.">
        <title>Global occurrence and heterogeneity of the Roseobacter-clade species Ruegeria mobilis.</title>
        <authorList>
            <person name="Sonnenschein E."/>
            <person name="Gram L."/>
        </authorList>
    </citation>
    <scope>NUCLEOTIDE SEQUENCE [LARGE SCALE GENOMIC DNA]</scope>
    <source>
        <strain evidence="10 11">F1926</strain>
    </source>
</reference>
<dbReference type="OrthoDB" id="5291101at2"/>
<feature type="domain" description="NodB homology" evidence="9">
    <location>
        <begin position="502"/>
        <end position="691"/>
    </location>
</feature>
<dbReference type="InterPro" id="IPR001173">
    <property type="entry name" value="Glyco_trans_2-like"/>
</dbReference>
<evidence type="ECO:0000256" key="4">
    <source>
        <dbReference type="ARBA" id="ARBA00020071"/>
    </source>
</evidence>
<keyword evidence="5" id="KW-0328">Glycosyltransferase</keyword>
<dbReference type="AlphaFoldDB" id="A0A1B1A3Z7"/>
<evidence type="ECO:0000256" key="8">
    <source>
        <dbReference type="SAM" id="Phobius"/>
    </source>
</evidence>
<feature type="transmembrane region" description="Helical" evidence="8">
    <location>
        <begin position="733"/>
        <end position="754"/>
    </location>
</feature>
<evidence type="ECO:0000313" key="10">
    <source>
        <dbReference type="EMBL" id="ANP41227.1"/>
    </source>
</evidence>
<dbReference type="Pfam" id="PF01522">
    <property type="entry name" value="Polysacc_deac_1"/>
    <property type="match status" value="1"/>
</dbReference>
<dbReference type="KEGG" id="rmb:K529_010665"/>
<dbReference type="InterPro" id="IPR029044">
    <property type="entry name" value="Nucleotide-diphossugar_trans"/>
</dbReference>
<keyword evidence="8" id="KW-1133">Transmembrane helix</keyword>
<evidence type="ECO:0000256" key="2">
    <source>
        <dbReference type="ARBA" id="ARBA00006739"/>
    </source>
</evidence>
<dbReference type="SUPFAM" id="SSF88713">
    <property type="entry name" value="Glycoside hydrolase/deacetylase"/>
    <property type="match status" value="1"/>
</dbReference>
<dbReference type="Gene3D" id="3.20.20.370">
    <property type="entry name" value="Glycoside hydrolase/deacetylase"/>
    <property type="match status" value="1"/>
</dbReference>
<keyword evidence="6 10" id="KW-0808">Transferase</keyword>
<organism evidence="10 11">
    <name type="scientific">Tritonibacter mobilis F1926</name>
    <dbReference type="NCBI Taxonomy" id="1265309"/>
    <lineage>
        <taxon>Bacteria</taxon>
        <taxon>Pseudomonadati</taxon>
        <taxon>Pseudomonadota</taxon>
        <taxon>Alphaproteobacteria</taxon>
        <taxon>Rhodobacterales</taxon>
        <taxon>Paracoccaceae</taxon>
        <taxon>Tritonibacter</taxon>
    </lineage>
</organism>
<dbReference type="InterPro" id="IPR011330">
    <property type="entry name" value="Glyco_hydro/deAcase_b/a-brl"/>
</dbReference>
<dbReference type="InterPro" id="IPR002509">
    <property type="entry name" value="NODB_dom"/>
</dbReference>
<evidence type="ECO:0000256" key="6">
    <source>
        <dbReference type="ARBA" id="ARBA00022679"/>
    </source>
</evidence>
<dbReference type="SUPFAM" id="SSF53448">
    <property type="entry name" value="Nucleotide-diphospho-sugar transferases"/>
    <property type="match status" value="1"/>
</dbReference>
<keyword evidence="8" id="KW-0812">Transmembrane</keyword>
<feature type="transmembrane region" description="Helical" evidence="8">
    <location>
        <begin position="34"/>
        <end position="51"/>
    </location>
</feature>
<evidence type="ECO:0000256" key="1">
    <source>
        <dbReference type="ARBA" id="ARBA00003236"/>
    </source>
</evidence>
<evidence type="ECO:0000256" key="5">
    <source>
        <dbReference type="ARBA" id="ARBA00022676"/>
    </source>
</evidence>
<accession>A0A1B1A3Z7</accession>
<dbReference type="CDD" id="cd10962">
    <property type="entry name" value="CE4_GT2-like"/>
    <property type="match status" value="1"/>
</dbReference>
<dbReference type="Pfam" id="PF00535">
    <property type="entry name" value="Glycos_transf_2"/>
    <property type="match status" value="1"/>
</dbReference>
<name>A0A1B1A3Z7_9RHOB</name>
<protein>
    <recommendedName>
        <fullName evidence="4">Chitooligosaccharide deacetylase</fullName>
    </recommendedName>
    <alternativeName>
        <fullName evidence="7">Nodulation protein B</fullName>
    </alternativeName>
</protein>
<dbReference type="Gene3D" id="3.10.50.10">
    <property type="match status" value="1"/>
</dbReference>
<sequence length="1136" mass="125226">MSRFAFHYEKLAVKADAHKVFDDPRRLRFRRVRAIVALSMLCLMAWLYLFLNGTFSWQTAWDEITGSWSEQQVLALPATAPVTQTDDIRLASLMPVLPPKPSCEAPSQPFFAAMAGPAAPVVYGHIPSDNDWGQLSLTESCNQLGVLVPDWLRIEATASGAKVSMETEESRAPVMEYLSKSGNAPDLMPKIELDTGEDKAAFISAISSKAIAQRTTAQVIEHLRPLYPQGACLSIPRLETSDLPALQPFFQTLSSGLKAEGMASCIVLSGTSSAWKSKETTALFDKVILKLFLDPWVGTAPSPLAADVWFEETAKSAAEQIGKDKLVVALGNFAVEWTSGKPLPDVLPYAAAMERIADAGTKVRFSAKTSGSLASYRDAEGRSRKIWMQDSASLINQMAILRDLGITNSGIWSLGLEDPGIWTVLRNRNFSTQTLSAELALVKLDNYVNYSGEGALLRLTHRQSPGIRQLNFDTETGRVVGQTYDLLPRPYSLERYGKPAGRKVVLTFDDGPHPVFSEQILDILKETQTPATFFVTGRSVMGAPAILNRMIDEGHEIGAHTFSHPRMDQVSKTRATLEYSMLDKVVAGAAGRQMTLYREPFQRSGGPVTADRVAALEIAWDRGMQVVGMDVVPHDWTGWSGREIADFAIKEVERGAGNVILLHDGGEDRTASVEATRLIISELGALGYEFTTVADLAGSTRASLMPVAEGGYQTFDRVSFSLVAWGQDAIVTLFWFALAIGVIRSLAILLLALLNWRGHRTVSLTNPKVAVIIPAHNEEKVIRSCIQSVRASDYKNIEIIVVDDGSSDNTLNEVFAFSHNQEVRVISQPNQGKWSALNRALLNTSADIVVCIDADTQVEKSAISHMVRHFDNPKIGAVAGKIMAGNKVNLLTRLQALEYTTAQNVERKAFDLINGMLVVPGALGAWRVAALRKTGHFSDETMTEDTDLTIQVNRAGYRIIYEANARGYTEVPERIGQLLKQRLRWSFGMFQSAWKHKKAVFEGRSVGLISIPDMFIFGYLFPLLAPIADLFVALLLYRLVSGGWDDSAASSQDMQYLLAYLTLPALEFLIAAFALARDKDESMWSLLLFPVQRVFYRPILYYSVIRAILRALTGRLFSWGTQKRLGRDYSLATSGT</sequence>
<dbReference type="CDD" id="cd06423">
    <property type="entry name" value="CESA_like"/>
    <property type="match status" value="1"/>
</dbReference>
<dbReference type="GO" id="GO:0016757">
    <property type="term" value="F:glycosyltransferase activity"/>
    <property type="evidence" value="ECO:0007669"/>
    <property type="project" value="UniProtKB-KW"/>
</dbReference>
<feature type="transmembrane region" description="Helical" evidence="8">
    <location>
        <begin position="1014"/>
        <end position="1037"/>
    </location>
</feature>
<dbReference type="Gene3D" id="3.90.550.10">
    <property type="entry name" value="Spore Coat Polysaccharide Biosynthesis Protein SpsA, Chain A"/>
    <property type="match status" value="1"/>
</dbReference>
<evidence type="ECO:0000256" key="7">
    <source>
        <dbReference type="ARBA" id="ARBA00032976"/>
    </source>
</evidence>
<proteinExistence type="inferred from homology"/>
<feature type="transmembrane region" description="Helical" evidence="8">
    <location>
        <begin position="1057"/>
        <end position="1076"/>
    </location>
</feature>
<dbReference type="InterPro" id="IPR029070">
    <property type="entry name" value="Chitinase_insertion_sf"/>
</dbReference>
<gene>
    <name evidence="10" type="ORF">K529_010665</name>
</gene>
<evidence type="ECO:0000259" key="9">
    <source>
        <dbReference type="PROSITE" id="PS51677"/>
    </source>
</evidence>
<comment type="similarity">
    <text evidence="3">Belongs to the polysaccharide deacetylase family.</text>
</comment>
<dbReference type="Proteomes" id="UP000013243">
    <property type="component" value="Chromosome"/>
</dbReference>